<comment type="caution">
    <text evidence="1">The sequence shown here is derived from an EMBL/GenBank/DDBJ whole genome shotgun (WGS) entry which is preliminary data.</text>
</comment>
<protein>
    <recommendedName>
        <fullName evidence="3">PIN domain-containing protein</fullName>
    </recommendedName>
</protein>
<reference evidence="1 2" key="1">
    <citation type="submission" date="2023-05" db="EMBL/GenBank/DDBJ databases">
        <title>A new hyperthermophilic archaea 'Ignisphaera cupida' sp. nov. and description of the family 'Ignisphaeraceae' fam. nov.</title>
        <authorList>
            <person name="Podosokorskaya O.A."/>
            <person name="Elcheninov A.G."/>
            <person name="Klukina A."/>
            <person name="Merkel A.Y."/>
        </authorList>
    </citation>
    <scope>NUCLEOTIDE SEQUENCE [LARGE SCALE GENOMIC DNA]</scope>
    <source>
        <strain evidence="1 2">4213-co</strain>
    </source>
</reference>
<evidence type="ECO:0000313" key="2">
    <source>
        <dbReference type="Proteomes" id="UP001529235"/>
    </source>
</evidence>
<dbReference type="Proteomes" id="UP001529235">
    <property type="component" value="Unassembled WGS sequence"/>
</dbReference>
<name>A0ABD4Z6P3_9CREN</name>
<dbReference type="AlphaFoldDB" id="A0ABD4Z6P3"/>
<organism evidence="1 2">
    <name type="scientific">Ignisphaera cupida</name>
    <dbReference type="NCBI Taxonomy" id="3050454"/>
    <lineage>
        <taxon>Archaea</taxon>
        <taxon>Thermoproteota</taxon>
        <taxon>Thermoprotei</taxon>
        <taxon>Desulfurococcales</taxon>
        <taxon>Desulfurococcaceae</taxon>
        <taxon>Ignisphaera</taxon>
    </lineage>
</organism>
<evidence type="ECO:0008006" key="3">
    <source>
        <dbReference type="Google" id="ProtNLM"/>
    </source>
</evidence>
<dbReference type="EMBL" id="JASNVW010000003">
    <property type="protein sequence ID" value="MDK6028794.1"/>
    <property type="molecule type" value="Genomic_DNA"/>
</dbReference>
<gene>
    <name evidence="1" type="ORF">QPL79_05405</name>
</gene>
<dbReference type="RefSeq" id="WP_285273780.1">
    <property type="nucleotide sequence ID" value="NZ_JASNVW010000003.1"/>
</dbReference>
<keyword evidence="2" id="KW-1185">Reference proteome</keyword>
<evidence type="ECO:0000313" key="1">
    <source>
        <dbReference type="EMBL" id="MDK6028794.1"/>
    </source>
</evidence>
<accession>A0ABD4Z6P3</accession>
<proteinExistence type="predicted"/>
<sequence length="52" mass="5995">MEESRIYDTSIIIDMVKRGSKTRVPHVSIITVVEYPPAITFAENILYPTRKD</sequence>